<feature type="region of interest" description="Disordered" evidence="1">
    <location>
        <begin position="106"/>
        <end position="133"/>
    </location>
</feature>
<keyword evidence="3" id="KW-1185">Reference proteome</keyword>
<feature type="compositionally biased region" description="Basic residues" evidence="1">
    <location>
        <begin position="120"/>
        <end position="133"/>
    </location>
</feature>
<evidence type="ECO:0000256" key="1">
    <source>
        <dbReference type="SAM" id="MobiDB-lite"/>
    </source>
</evidence>
<evidence type="ECO:0000313" key="2">
    <source>
        <dbReference type="EMBL" id="KFA62399.1"/>
    </source>
</evidence>
<feature type="compositionally biased region" description="Polar residues" evidence="1">
    <location>
        <begin position="108"/>
        <end position="118"/>
    </location>
</feature>
<gene>
    <name evidence="2" type="ORF">S40285_10412</name>
</gene>
<feature type="compositionally biased region" description="Acidic residues" evidence="1">
    <location>
        <begin position="395"/>
        <end position="410"/>
    </location>
</feature>
<dbReference type="OrthoDB" id="4367324at2759"/>
<dbReference type="InParanoid" id="A0A084QEL4"/>
<proteinExistence type="predicted"/>
<dbReference type="Proteomes" id="UP000028524">
    <property type="component" value="Unassembled WGS sequence"/>
</dbReference>
<feature type="region of interest" description="Disordered" evidence="1">
    <location>
        <begin position="321"/>
        <end position="447"/>
    </location>
</feature>
<evidence type="ECO:0000313" key="3">
    <source>
        <dbReference type="Proteomes" id="UP000028524"/>
    </source>
</evidence>
<protein>
    <submittedName>
        <fullName evidence="2">Uncharacterized protein</fullName>
    </submittedName>
</protein>
<name>A0A084QEL4_STAC4</name>
<dbReference type="EMBL" id="KL660797">
    <property type="protein sequence ID" value="KFA62399.1"/>
    <property type="molecule type" value="Genomic_DNA"/>
</dbReference>
<feature type="compositionally biased region" description="Basic and acidic residues" evidence="1">
    <location>
        <begin position="418"/>
        <end position="431"/>
    </location>
</feature>
<organism evidence="2 3">
    <name type="scientific">Stachybotrys chlorohalonatus (strain IBT 40285)</name>
    <dbReference type="NCBI Taxonomy" id="1283841"/>
    <lineage>
        <taxon>Eukaryota</taxon>
        <taxon>Fungi</taxon>
        <taxon>Dikarya</taxon>
        <taxon>Ascomycota</taxon>
        <taxon>Pezizomycotina</taxon>
        <taxon>Sordariomycetes</taxon>
        <taxon>Hypocreomycetidae</taxon>
        <taxon>Hypocreales</taxon>
        <taxon>Stachybotryaceae</taxon>
        <taxon>Stachybotrys</taxon>
    </lineage>
</organism>
<reference evidence="2 3" key="1">
    <citation type="journal article" date="2014" name="BMC Genomics">
        <title>Comparative genome sequencing reveals chemotype-specific gene clusters in the toxigenic black mold Stachybotrys.</title>
        <authorList>
            <person name="Semeiks J."/>
            <person name="Borek D."/>
            <person name="Otwinowski Z."/>
            <person name="Grishin N.V."/>
        </authorList>
    </citation>
    <scope>NUCLEOTIDE SEQUENCE [LARGE SCALE GENOMIC DNA]</scope>
    <source>
        <strain evidence="2 3">IBT 40285</strain>
    </source>
</reference>
<accession>A0A084QEL4</accession>
<dbReference type="OMA" id="HETTRNK"/>
<dbReference type="HOGENOM" id="CLU_048615_0_0_1"/>
<sequence length="447" mass="51472">MASPSSTTIFNFLTRKNPVVEAAEDEKGNSKSPYYYTPKKLQRWEEFNFDLLTEIYGEKLWAEANLFLWKPFLITKWNMPMVMAALEAVTDTLHPCIWVALVNPGKKTPSNQQPSSKGAGSKRKSTTKPKNKNKKRLFLPDASAISLCGPCKLHDTQSCYKTSERLPKEYKPSFKWSSAQIDRLINAKGFWIESKGNRDGGMPIKQAYTYSVANGCRYGFILTTKEVFIFRVRPLNENGTGPIQPGSVEDRKRLTREMKKQGLMEWVSVPWDVHRASTEERFEKLTVNLALWFLHVLAGNSHRLDWNYRRLRDEVLVQQPCPPMEEQTPQPASPVTDEDEVDTWPDSSFLSTPSRKRPADEEVQDYPNYSFRKELHLTTHGPTDPDYLQNRSDTERDDSDEEAEDIDDLFPDGVLLRKRNEPRSMRNRDVRSAIGRKRTKRVAATSE</sequence>
<dbReference type="AlphaFoldDB" id="A0A084QEL4"/>